<feature type="domain" description="PhyR sigma4" evidence="2">
    <location>
        <begin position="87"/>
        <end position="126"/>
    </location>
</feature>
<reference evidence="3 4" key="1">
    <citation type="submission" date="2018-07" db="EMBL/GenBank/DDBJ databases">
        <title>Genomic Encyclopedia of Type Strains, Phase III (KMG-III): the genomes of soil and plant-associated and newly described type strains.</title>
        <authorList>
            <person name="Whitman W."/>
        </authorList>
    </citation>
    <scope>NUCLEOTIDE SEQUENCE [LARGE SCALE GENOMIC DNA]</scope>
    <source>
        <strain evidence="3 4">31-25a</strain>
    </source>
</reference>
<evidence type="ECO:0000259" key="2">
    <source>
        <dbReference type="Pfam" id="PF22233"/>
    </source>
</evidence>
<keyword evidence="4" id="KW-1185">Reference proteome</keyword>
<dbReference type="InterPro" id="IPR053866">
    <property type="entry name" value="PhyR_sigma2"/>
</dbReference>
<dbReference type="Proteomes" id="UP000253324">
    <property type="component" value="Unassembled WGS sequence"/>
</dbReference>
<dbReference type="Gene3D" id="1.20.140.160">
    <property type="match status" value="1"/>
</dbReference>
<dbReference type="InterPro" id="IPR053867">
    <property type="entry name" value="PhyR_sigma4"/>
</dbReference>
<proteinExistence type="predicted"/>
<comment type="caution">
    <text evidence="3">The sequence shown here is derived from an EMBL/GenBank/DDBJ whole genome shotgun (WGS) entry which is preliminary data.</text>
</comment>
<evidence type="ECO:0000313" key="4">
    <source>
        <dbReference type="Proteomes" id="UP000253324"/>
    </source>
</evidence>
<accession>A0A368YQQ2</accession>
<dbReference type="RefSeq" id="WP_425373996.1">
    <property type="nucleotide sequence ID" value="NZ_QPJM01000009.1"/>
</dbReference>
<organism evidence="3 4">
    <name type="scientific">Phyllobacterium bourgognense</name>
    <dbReference type="NCBI Taxonomy" id="314236"/>
    <lineage>
        <taxon>Bacteria</taxon>
        <taxon>Pseudomonadati</taxon>
        <taxon>Pseudomonadota</taxon>
        <taxon>Alphaproteobacteria</taxon>
        <taxon>Hyphomicrobiales</taxon>
        <taxon>Phyllobacteriaceae</taxon>
        <taxon>Phyllobacterium</taxon>
    </lineage>
</organism>
<evidence type="ECO:0000259" key="1">
    <source>
        <dbReference type="Pfam" id="PF22029"/>
    </source>
</evidence>
<sequence length="150" mass="16526">MSLSARITPHLPCLRRFAHAIAGSQYRGDAYVAATLESLIHDIEIFPHTSSDRVGLCKLFLRFFNSVDGSEIGQRKQVFAGFKSSTTARQALLLTAIEGFSEAETMEILEVTEDVLHALLEDASDEPVGASRSASSIRRNIHILPRRSNV</sequence>
<evidence type="ECO:0000313" key="3">
    <source>
        <dbReference type="EMBL" id="RCW81939.1"/>
    </source>
</evidence>
<name>A0A368YQQ2_9HYPH</name>
<protein>
    <submittedName>
        <fullName evidence="3">Uncharacterized protein</fullName>
    </submittedName>
</protein>
<gene>
    <name evidence="3" type="ORF">C7476_109121</name>
</gene>
<feature type="domain" description="PhyR sigma2" evidence="1">
    <location>
        <begin position="7"/>
        <end position="60"/>
    </location>
</feature>
<dbReference type="Pfam" id="PF22233">
    <property type="entry name" value="PhyR_sigma-like"/>
    <property type="match status" value="1"/>
</dbReference>
<dbReference type="EMBL" id="QPJM01000009">
    <property type="protein sequence ID" value="RCW81939.1"/>
    <property type="molecule type" value="Genomic_DNA"/>
</dbReference>
<dbReference type="AlphaFoldDB" id="A0A368YQQ2"/>
<dbReference type="Pfam" id="PF22029">
    <property type="entry name" value="PhyR_sigma2"/>
    <property type="match status" value="1"/>
</dbReference>